<comment type="caution">
    <text evidence="4">The sequence shown here is derived from an EMBL/GenBank/DDBJ whole genome shotgun (WGS) entry which is preliminary data.</text>
</comment>
<evidence type="ECO:0000313" key="5">
    <source>
        <dbReference type="Proteomes" id="UP000614200"/>
    </source>
</evidence>
<proteinExistence type="predicted"/>
<dbReference type="InterPro" id="IPR050197">
    <property type="entry name" value="Aldolase_class_II_sugar_metab"/>
</dbReference>
<dbReference type="SMART" id="SM01007">
    <property type="entry name" value="Aldolase_II"/>
    <property type="match status" value="1"/>
</dbReference>
<dbReference type="Pfam" id="PF00596">
    <property type="entry name" value="Aldolase_II"/>
    <property type="match status" value="1"/>
</dbReference>
<dbReference type="InterPro" id="IPR036409">
    <property type="entry name" value="Aldolase_II/adducin_N_sf"/>
</dbReference>
<feature type="domain" description="Class II aldolase/adducin N-terminal" evidence="3">
    <location>
        <begin position="4"/>
        <end position="181"/>
    </location>
</feature>
<sequence>MTRKEIIDTGLLISRLSLVIGSWGNISVRIPNEDLVAITPSGVDYEKIKSENVPIIDLEGNLIDGDMTPSIELPLHLEIYKNRPDVLAIIHTHSTYCTAMAVARKPIPAVTDDLIEIVGGNVRVSEYRLPGSLELGVEAVKALKDRNAVILANHGLIAVGKDLKEALKITHVCEKSAHVTLLTQCIGGPVELSERDCRYMRDFYVNKYGQK</sequence>
<dbReference type="EMBL" id="JADKNH010000006">
    <property type="protein sequence ID" value="MBF4693789.1"/>
    <property type="molecule type" value="Genomic_DNA"/>
</dbReference>
<organism evidence="4 5">
    <name type="scientific">Fusibacter ferrireducens</name>
    <dbReference type="NCBI Taxonomy" id="2785058"/>
    <lineage>
        <taxon>Bacteria</taxon>
        <taxon>Bacillati</taxon>
        <taxon>Bacillota</taxon>
        <taxon>Clostridia</taxon>
        <taxon>Eubacteriales</taxon>
        <taxon>Eubacteriales Family XII. Incertae Sedis</taxon>
        <taxon>Fusibacter</taxon>
    </lineage>
</organism>
<protein>
    <submittedName>
        <fullName evidence="4">Class II aldolase/adducin family protein</fullName>
    </submittedName>
</protein>
<dbReference type="PANTHER" id="PTHR22789:SF0">
    <property type="entry name" value="3-OXO-TETRONATE 4-PHOSPHATE DECARBOXYLASE-RELATED"/>
    <property type="match status" value="1"/>
</dbReference>
<keyword evidence="2" id="KW-0456">Lyase</keyword>
<reference evidence="4 5" key="1">
    <citation type="submission" date="2020-11" db="EMBL/GenBank/DDBJ databases">
        <title>Fusibacter basophilias sp. nov.</title>
        <authorList>
            <person name="Qiu D."/>
        </authorList>
    </citation>
    <scope>NUCLEOTIDE SEQUENCE [LARGE SCALE GENOMIC DNA]</scope>
    <source>
        <strain evidence="4 5">Q10-2</strain>
    </source>
</reference>
<name>A0ABR9ZTH5_9FIRM</name>
<dbReference type="SUPFAM" id="SSF53639">
    <property type="entry name" value="AraD/HMP-PK domain-like"/>
    <property type="match status" value="1"/>
</dbReference>
<evidence type="ECO:0000256" key="1">
    <source>
        <dbReference type="ARBA" id="ARBA00022723"/>
    </source>
</evidence>
<dbReference type="Gene3D" id="3.40.225.10">
    <property type="entry name" value="Class II aldolase/adducin N-terminal domain"/>
    <property type="match status" value="1"/>
</dbReference>
<dbReference type="InterPro" id="IPR001303">
    <property type="entry name" value="Aldolase_II/adducin_N"/>
</dbReference>
<gene>
    <name evidence="4" type="ORF">ISU02_11680</name>
</gene>
<dbReference type="Proteomes" id="UP000614200">
    <property type="component" value="Unassembled WGS sequence"/>
</dbReference>
<evidence type="ECO:0000259" key="3">
    <source>
        <dbReference type="SMART" id="SM01007"/>
    </source>
</evidence>
<evidence type="ECO:0000256" key="2">
    <source>
        <dbReference type="ARBA" id="ARBA00023239"/>
    </source>
</evidence>
<keyword evidence="5" id="KW-1185">Reference proteome</keyword>
<keyword evidence="1" id="KW-0479">Metal-binding</keyword>
<dbReference type="PANTHER" id="PTHR22789">
    <property type="entry name" value="FUCULOSE PHOSPHATE ALDOLASE"/>
    <property type="match status" value="1"/>
</dbReference>
<evidence type="ECO:0000313" key="4">
    <source>
        <dbReference type="EMBL" id="MBF4693789.1"/>
    </source>
</evidence>
<accession>A0ABR9ZTH5</accession>